<organism evidence="1">
    <name type="scientific">viral metagenome</name>
    <dbReference type="NCBI Taxonomy" id="1070528"/>
    <lineage>
        <taxon>unclassified sequences</taxon>
        <taxon>metagenomes</taxon>
        <taxon>organismal metagenomes</taxon>
    </lineage>
</organism>
<dbReference type="InterPro" id="IPR007739">
    <property type="entry name" value="RgpF"/>
</dbReference>
<dbReference type="EMBL" id="MN739721">
    <property type="protein sequence ID" value="QHT22877.1"/>
    <property type="molecule type" value="Genomic_DNA"/>
</dbReference>
<dbReference type="AlphaFoldDB" id="A0A6C0E148"/>
<evidence type="ECO:0008006" key="2">
    <source>
        <dbReference type="Google" id="ProtNLM"/>
    </source>
</evidence>
<name>A0A6C0E148_9ZZZZ</name>
<accession>A0A6C0E148</accession>
<sequence length="267" mass="31479">MKTLILYVYHDYNDRVENFINKAIFEDPDFHFLIICNDLNSTQEFPNYVSVLKRHNIGYDFGGWSDGLLQHDRYKQYDHFIFVNSSVIGPFLPSYYKGKWPEVYINGLKHNVKLFGSTINTAGYATLSNPYQNSHVQTYIFAVNRETLDYLISCNIFSLEYKCNSLVEEIEEKEILLSRKIIEKGWNIGCLHSYYANIDFTFTSNTPDDWCFSFMGDVMYPYYLNYHFWSLYELVFVKGNRLRLDKIEYITPSNEMPGHLGLYVAPK</sequence>
<reference evidence="1" key="1">
    <citation type="journal article" date="2020" name="Nature">
        <title>Giant virus diversity and host interactions through global metagenomics.</title>
        <authorList>
            <person name="Schulz F."/>
            <person name="Roux S."/>
            <person name="Paez-Espino D."/>
            <person name="Jungbluth S."/>
            <person name="Walsh D.A."/>
            <person name="Denef V.J."/>
            <person name="McMahon K.D."/>
            <person name="Konstantinidis K.T."/>
            <person name="Eloe-Fadrosh E.A."/>
            <person name="Kyrpides N.C."/>
            <person name="Woyke T."/>
        </authorList>
    </citation>
    <scope>NUCLEOTIDE SEQUENCE</scope>
    <source>
        <strain evidence="1">GVMAG-M-3300023179-114</strain>
    </source>
</reference>
<protein>
    <recommendedName>
        <fullName evidence="2">Glycosyltransferase</fullName>
    </recommendedName>
</protein>
<evidence type="ECO:0000313" key="1">
    <source>
        <dbReference type="EMBL" id="QHT22877.1"/>
    </source>
</evidence>
<dbReference type="Pfam" id="PF05045">
    <property type="entry name" value="RgpF"/>
    <property type="match status" value="1"/>
</dbReference>
<proteinExistence type="predicted"/>